<comment type="caution">
    <text evidence="1">The sequence shown here is derived from an EMBL/GenBank/DDBJ whole genome shotgun (WGS) entry which is preliminary data.</text>
</comment>
<evidence type="ECO:0000313" key="1">
    <source>
        <dbReference type="EMBL" id="KKN06186.1"/>
    </source>
</evidence>
<sequence length="111" mass="12735">MTEMNETQTILMEQLKSLGVFSKQKVERTVYNSDKSDGSTWDIRLCIREPGLVVNVDIGFDRGQDLYDVKGHLIRNMGLHIDEVYSGEGFFWDQLGDIVDRAMTKAREFEG</sequence>
<reference evidence="1" key="1">
    <citation type="journal article" date="2015" name="Nature">
        <title>Complex archaea that bridge the gap between prokaryotes and eukaryotes.</title>
        <authorList>
            <person name="Spang A."/>
            <person name="Saw J.H."/>
            <person name="Jorgensen S.L."/>
            <person name="Zaremba-Niedzwiedzka K."/>
            <person name="Martijn J."/>
            <person name="Lind A.E."/>
            <person name="van Eijk R."/>
            <person name="Schleper C."/>
            <person name="Guy L."/>
            <person name="Ettema T.J."/>
        </authorList>
    </citation>
    <scope>NUCLEOTIDE SEQUENCE</scope>
</reference>
<gene>
    <name evidence="1" type="ORF">LCGC14_1079930</name>
</gene>
<name>A0A0F9PYP0_9ZZZZ</name>
<proteinExistence type="predicted"/>
<dbReference type="AlphaFoldDB" id="A0A0F9PYP0"/>
<protein>
    <submittedName>
        <fullName evidence="1">Uncharacterized protein</fullName>
    </submittedName>
</protein>
<organism evidence="1">
    <name type="scientific">marine sediment metagenome</name>
    <dbReference type="NCBI Taxonomy" id="412755"/>
    <lineage>
        <taxon>unclassified sequences</taxon>
        <taxon>metagenomes</taxon>
        <taxon>ecological metagenomes</taxon>
    </lineage>
</organism>
<dbReference type="EMBL" id="LAZR01004719">
    <property type="protein sequence ID" value="KKN06186.1"/>
    <property type="molecule type" value="Genomic_DNA"/>
</dbReference>
<accession>A0A0F9PYP0</accession>